<organism evidence="3 4">
    <name type="scientific">Panagrolaimus davidi</name>
    <dbReference type="NCBI Taxonomy" id="227884"/>
    <lineage>
        <taxon>Eukaryota</taxon>
        <taxon>Metazoa</taxon>
        <taxon>Ecdysozoa</taxon>
        <taxon>Nematoda</taxon>
        <taxon>Chromadorea</taxon>
        <taxon>Rhabditida</taxon>
        <taxon>Tylenchina</taxon>
        <taxon>Panagrolaimomorpha</taxon>
        <taxon>Panagrolaimoidea</taxon>
        <taxon>Panagrolaimidae</taxon>
        <taxon>Panagrolaimus</taxon>
    </lineage>
</organism>
<evidence type="ECO:0000313" key="4">
    <source>
        <dbReference type="WBParaSite" id="PDA_v2.g9797.t1"/>
    </source>
</evidence>
<protein>
    <submittedName>
        <fullName evidence="4">Ribonucleotide reductase large subunit C-terminal domain-containing protein</fullName>
    </submittedName>
</protein>
<dbReference type="PANTHER" id="PTHR11573">
    <property type="entry name" value="RIBONUCLEOSIDE-DIPHOSPHATE REDUCTASE LARGE CHAIN"/>
    <property type="match status" value="1"/>
</dbReference>
<evidence type="ECO:0000256" key="1">
    <source>
        <dbReference type="ARBA" id="ARBA00010406"/>
    </source>
</evidence>
<dbReference type="SUPFAM" id="SSF51998">
    <property type="entry name" value="PFL-like glycyl radical enzymes"/>
    <property type="match status" value="1"/>
</dbReference>
<dbReference type="InterPro" id="IPR000788">
    <property type="entry name" value="RNR_lg_C"/>
</dbReference>
<evidence type="ECO:0000313" key="3">
    <source>
        <dbReference type="Proteomes" id="UP000887578"/>
    </source>
</evidence>
<dbReference type="Gene3D" id="3.20.70.20">
    <property type="match status" value="1"/>
</dbReference>
<accession>A0A914R040</accession>
<dbReference type="GO" id="GO:0005524">
    <property type="term" value="F:ATP binding"/>
    <property type="evidence" value="ECO:0007669"/>
    <property type="project" value="TreeGrafter"/>
</dbReference>
<dbReference type="GO" id="GO:0004748">
    <property type="term" value="F:ribonucleoside-diphosphate reductase activity, thioredoxin disulfide as acceptor"/>
    <property type="evidence" value="ECO:0007669"/>
    <property type="project" value="TreeGrafter"/>
</dbReference>
<comment type="similarity">
    <text evidence="1">Belongs to the ribonucleoside diphosphate reductase large chain family.</text>
</comment>
<name>A0A914R040_9BILA</name>
<keyword evidence="3" id="KW-1185">Reference proteome</keyword>
<dbReference type="WBParaSite" id="PDA_v2.g9797.t1">
    <property type="protein sequence ID" value="PDA_v2.g9797.t1"/>
    <property type="gene ID" value="PDA_v2.g9797"/>
</dbReference>
<feature type="domain" description="Ribonucleotide reductase large subunit C-terminal" evidence="2">
    <location>
        <begin position="51"/>
        <end position="102"/>
    </location>
</feature>
<dbReference type="Pfam" id="PF02867">
    <property type="entry name" value="Ribonuc_red_lgC"/>
    <property type="match status" value="1"/>
</dbReference>
<dbReference type="GO" id="GO:0009263">
    <property type="term" value="P:deoxyribonucleotide biosynthetic process"/>
    <property type="evidence" value="ECO:0007669"/>
    <property type="project" value="TreeGrafter"/>
</dbReference>
<proteinExistence type="inferred from homology"/>
<sequence>MYIVYDNFYFCTEAGKPCRESDDGTSSSNNQYDALKMIGIFAIGWRNLLKHAIPGIPDDLKELYKTVWEISQREIIDMAADRAAYIDQSQSLNLYIASPSYAKCA</sequence>
<reference evidence="4" key="1">
    <citation type="submission" date="2022-11" db="UniProtKB">
        <authorList>
            <consortium name="WormBaseParasite"/>
        </authorList>
    </citation>
    <scope>IDENTIFICATION</scope>
</reference>
<evidence type="ECO:0000259" key="2">
    <source>
        <dbReference type="Pfam" id="PF02867"/>
    </source>
</evidence>
<dbReference type="PANTHER" id="PTHR11573:SF6">
    <property type="entry name" value="RIBONUCLEOSIDE-DIPHOSPHATE REDUCTASE LARGE SUBUNIT"/>
    <property type="match status" value="1"/>
</dbReference>
<dbReference type="InterPro" id="IPR039718">
    <property type="entry name" value="Rrm1"/>
</dbReference>
<dbReference type="GO" id="GO:0005971">
    <property type="term" value="C:ribonucleoside-diphosphate reductase complex"/>
    <property type="evidence" value="ECO:0007669"/>
    <property type="project" value="TreeGrafter"/>
</dbReference>
<dbReference type="AlphaFoldDB" id="A0A914R040"/>
<dbReference type="Proteomes" id="UP000887578">
    <property type="component" value="Unplaced"/>
</dbReference>